<keyword evidence="9" id="KW-1185">Reference proteome</keyword>
<keyword evidence="5 6" id="KW-0249">Electron transport</keyword>
<keyword evidence="6" id="KW-1133">Transmembrane helix</keyword>
<dbReference type="EC" id="7.-.-.-" evidence="6"/>
<gene>
    <name evidence="6" type="primary">rnfG</name>
    <name evidence="8" type="ORF">SPV1_06869</name>
</gene>
<comment type="subcellular location">
    <subcellularLocation>
        <location evidence="6">Cell inner membrane</location>
        <topology evidence="6">Single-pass membrane protein</topology>
    </subcellularLocation>
</comment>
<feature type="domain" description="FMN-binding" evidence="7">
    <location>
        <begin position="92"/>
        <end position="180"/>
    </location>
</feature>
<keyword evidence="6" id="KW-1003">Cell membrane</keyword>
<dbReference type="HAMAP" id="MF_00479">
    <property type="entry name" value="RsxG_RnfG"/>
    <property type="match status" value="1"/>
</dbReference>
<keyword evidence="2 6" id="KW-0597">Phosphoprotein</keyword>
<dbReference type="FunCoup" id="Q0F0I3">
    <property type="interactions" value="54"/>
</dbReference>
<keyword evidence="3 6" id="KW-0285">Flavoprotein</keyword>
<dbReference type="PANTHER" id="PTHR36118">
    <property type="entry name" value="ION-TRANSLOCATING OXIDOREDUCTASE COMPLEX SUBUNIT G"/>
    <property type="match status" value="1"/>
</dbReference>
<evidence type="ECO:0000313" key="9">
    <source>
        <dbReference type="Proteomes" id="UP000005297"/>
    </source>
</evidence>
<comment type="function">
    <text evidence="6">Part of a membrane-bound complex that couples electron transfer with translocation of ions across the membrane.</text>
</comment>
<keyword evidence="8" id="KW-0830">Ubiquinone</keyword>
<dbReference type="OrthoDB" id="9784165at2"/>
<evidence type="ECO:0000256" key="3">
    <source>
        <dbReference type="ARBA" id="ARBA00022630"/>
    </source>
</evidence>
<dbReference type="HOGENOM" id="CLU_077882_1_0_0"/>
<keyword evidence="6" id="KW-0997">Cell inner membrane</keyword>
<dbReference type="EMBL" id="AATS01000004">
    <property type="protein sequence ID" value="EAU55045.1"/>
    <property type="molecule type" value="Genomic_DNA"/>
</dbReference>
<dbReference type="GO" id="GO:0022900">
    <property type="term" value="P:electron transport chain"/>
    <property type="evidence" value="ECO:0007669"/>
    <property type="project" value="UniProtKB-UniRule"/>
</dbReference>
<keyword evidence="1 6" id="KW-0813">Transport</keyword>
<dbReference type="GO" id="GO:0009055">
    <property type="term" value="F:electron transfer activity"/>
    <property type="evidence" value="ECO:0007669"/>
    <property type="project" value="InterPro"/>
</dbReference>
<feature type="modified residue" description="FMN phosphoryl threonine" evidence="6">
    <location>
        <position position="163"/>
    </location>
</feature>
<keyword evidence="6" id="KW-0812">Transmembrane</keyword>
<dbReference type="NCBIfam" id="TIGR01947">
    <property type="entry name" value="rnfG"/>
    <property type="match status" value="1"/>
</dbReference>
<protein>
    <recommendedName>
        <fullName evidence="6">Ion-translocating oxidoreductase complex subunit G</fullName>
        <ecNumber evidence="6">7.-.-.-</ecNumber>
    </recommendedName>
    <alternativeName>
        <fullName evidence="6">Rnf electron transport complex subunit G</fullName>
    </alternativeName>
</protein>
<keyword evidence="6" id="KW-0472">Membrane</keyword>
<dbReference type="InterPro" id="IPR010209">
    <property type="entry name" value="Ion_transpt_RnfG/RsxG"/>
</dbReference>
<comment type="cofactor">
    <cofactor evidence="6">
        <name>FMN</name>
        <dbReference type="ChEBI" id="CHEBI:58210"/>
    </cofactor>
</comment>
<dbReference type="GO" id="GO:0010181">
    <property type="term" value="F:FMN binding"/>
    <property type="evidence" value="ECO:0007669"/>
    <property type="project" value="InterPro"/>
</dbReference>
<dbReference type="GO" id="GO:0005886">
    <property type="term" value="C:plasma membrane"/>
    <property type="evidence" value="ECO:0007669"/>
    <property type="project" value="UniProtKB-SubCell"/>
</dbReference>
<dbReference type="SMART" id="SM00900">
    <property type="entry name" value="FMN_bind"/>
    <property type="match status" value="1"/>
</dbReference>
<evidence type="ECO:0000256" key="6">
    <source>
        <dbReference type="HAMAP-Rule" id="MF_00479"/>
    </source>
</evidence>
<dbReference type="InterPro" id="IPR007329">
    <property type="entry name" value="FMN-bd"/>
</dbReference>
<evidence type="ECO:0000256" key="2">
    <source>
        <dbReference type="ARBA" id="ARBA00022553"/>
    </source>
</evidence>
<keyword evidence="4 6" id="KW-0288">FMN</keyword>
<dbReference type="PIRSF" id="PIRSF006091">
    <property type="entry name" value="E_trnsport_RnfG"/>
    <property type="match status" value="1"/>
</dbReference>
<dbReference type="Pfam" id="PF04205">
    <property type="entry name" value="FMN_bind"/>
    <property type="match status" value="1"/>
</dbReference>
<accession>Q0F0I3</accession>
<evidence type="ECO:0000259" key="7">
    <source>
        <dbReference type="SMART" id="SM00900"/>
    </source>
</evidence>
<name>Q0F0I3_9PROT</name>
<evidence type="ECO:0000313" key="8">
    <source>
        <dbReference type="EMBL" id="EAU55045.1"/>
    </source>
</evidence>
<comment type="caution">
    <text evidence="8">The sequence shown here is derived from an EMBL/GenBank/DDBJ whole genome shotgun (WGS) entry which is preliminary data.</text>
</comment>
<comment type="subunit">
    <text evidence="6">The complex is composed of six subunits: RnfA, RnfB, RnfC, RnfD, RnfE and RnfG.</text>
</comment>
<comment type="similarity">
    <text evidence="6">Belongs to the RnfG family.</text>
</comment>
<reference evidence="8 9" key="1">
    <citation type="submission" date="2006-09" db="EMBL/GenBank/DDBJ databases">
        <authorList>
            <person name="Emerson D."/>
            <person name="Ferriera S."/>
            <person name="Johnson J."/>
            <person name="Kravitz S."/>
            <person name="Halpern A."/>
            <person name="Remington K."/>
            <person name="Beeson K."/>
            <person name="Tran B."/>
            <person name="Rogers Y.-H."/>
            <person name="Friedman R."/>
            <person name="Venter J.C."/>
        </authorList>
    </citation>
    <scope>NUCLEOTIDE SEQUENCE [LARGE SCALE GENOMIC DNA]</scope>
    <source>
        <strain evidence="8 9">PV-1</strain>
    </source>
</reference>
<dbReference type="InParanoid" id="Q0F0I3"/>
<dbReference type="eggNOG" id="COG4659">
    <property type="taxonomic scope" value="Bacteria"/>
</dbReference>
<organism evidence="8 9">
    <name type="scientific">Mariprofundus ferrooxydans PV-1</name>
    <dbReference type="NCBI Taxonomy" id="314345"/>
    <lineage>
        <taxon>Bacteria</taxon>
        <taxon>Pseudomonadati</taxon>
        <taxon>Pseudomonadota</taxon>
        <taxon>Candidatius Mariprofundia</taxon>
        <taxon>Mariprofundales</taxon>
        <taxon>Mariprofundaceae</taxon>
        <taxon>Mariprofundus</taxon>
    </lineage>
</organism>
<evidence type="ECO:0000256" key="4">
    <source>
        <dbReference type="ARBA" id="ARBA00022643"/>
    </source>
</evidence>
<keyword evidence="6" id="KW-1278">Translocase</keyword>
<dbReference type="AlphaFoldDB" id="Q0F0I3"/>
<dbReference type="RefSeq" id="WP_009851666.1">
    <property type="nucleotide sequence ID" value="NZ_DS022295.1"/>
</dbReference>
<dbReference type="PANTHER" id="PTHR36118:SF1">
    <property type="entry name" value="ION-TRANSLOCATING OXIDOREDUCTASE COMPLEX SUBUNIT G"/>
    <property type="match status" value="1"/>
</dbReference>
<proteinExistence type="inferred from homology"/>
<dbReference type="Proteomes" id="UP000005297">
    <property type="component" value="Unassembled WGS sequence"/>
</dbReference>
<dbReference type="STRING" id="314344.AL013_11015"/>
<sequence>MKLEREQLQMVLALFVVAAIAAILLGLTDIVTREPIAAARKEALHRALQQVLPAHTNDPQAEAVDVDGKVIYPARDHGKLAGMAWEVIAPDGYSGSIRILVGVHPDGHVLAIRVTDHKETPGLGDGIVRNQAWVDSFRGRGLDDVRWKVKKDGGDFDQFTGATISPRAVVKAVKGALEFYRAKQTAIVGRLNGNSESVPGSAGGGE</sequence>
<evidence type="ECO:0000256" key="5">
    <source>
        <dbReference type="ARBA" id="ARBA00022982"/>
    </source>
</evidence>
<evidence type="ECO:0000256" key="1">
    <source>
        <dbReference type="ARBA" id="ARBA00022448"/>
    </source>
</evidence>